<reference evidence="14 15" key="1">
    <citation type="submission" date="2024-05" db="EMBL/GenBank/DDBJ databases">
        <title>Genome Sequence and Characterization of the New Strain Purple Sulfur Bacterium of Genus Thioalkalicoccus.</title>
        <authorList>
            <person name="Bryantseva I.A."/>
            <person name="Kyndt J.A."/>
            <person name="Imhoff J.F."/>
        </authorList>
    </citation>
    <scope>NUCLEOTIDE SEQUENCE [LARGE SCALE GENOMIC DNA]</scope>
    <source>
        <strain evidence="14 15">Um2</strain>
    </source>
</reference>
<evidence type="ECO:0000256" key="2">
    <source>
        <dbReference type="ARBA" id="ARBA00007482"/>
    </source>
</evidence>
<dbReference type="NCBIfam" id="TIGR00052">
    <property type="entry name" value="nudix-type nucleoside diphosphatase, YffH/AdpP family"/>
    <property type="match status" value="1"/>
</dbReference>
<comment type="function">
    <text evidence="8">Acts on ADP-mannose and ADP-glucose as well as ADP-ribose. Prevents glycogen biosynthesis. The reaction catalyzed by this enzyme is a limiting step of the gluconeogenic process.</text>
</comment>
<dbReference type="Pfam" id="PF00293">
    <property type="entry name" value="NUDIX"/>
    <property type="match status" value="1"/>
</dbReference>
<dbReference type="PROSITE" id="PS51462">
    <property type="entry name" value="NUDIX"/>
    <property type="match status" value="1"/>
</dbReference>
<evidence type="ECO:0000256" key="10">
    <source>
        <dbReference type="ARBA" id="ARBA00030308"/>
    </source>
</evidence>
<dbReference type="InterPro" id="IPR015797">
    <property type="entry name" value="NUDIX_hydrolase-like_dom_sf"/>
</dbReference>
<evidence type="ECO:0000259" key="13">
    <source>
        <dbReference type="PROSITE" id="PS51462"/>
    </source>
</evidence>
<evidence type="ECO:0000313" key="15">
    <source>
        <dbReference type="Proteomes" id="UP001564408"/>
    </source>
</evidence>
<dbReference type="SUPFAM" id="SSF55811">
    <property type="entry name" value="Nudix"/>
    <property type="match status" value="1"/>
</dbReference>
<organism evidence="14 15">
    <name type="scientific">Thioalkalicoccus limnaeus</name>
    <dbReference type="NCBI Taxonomy" id="120681"/>
    <lineage>
        <taxon>Bacteria</taxon>
        <taxon>Pseudomonadati</taxon>
        <taxon>Pseudomonadota</taxon>
        <taxon>Gammaproteobacteria</taxon>
        <taxon>Chromatiales</taxon>
        <taxon>Chromatiaceae</taxon>
        <taxon>Thioalkalicoccus</taxon>
    </lineage>
</organism>
<dbReference type="RefSeq" id="WP_369665570.1">
    <property type="nucleotide sequence ID" value="NZ_JBDKXB010000002.1"/>
</dbReference>
<protein>
    <recommendedName>
        <fullName evidence="4">ADP-ribose pyrophosphatase</fullName>
        <ecNumber evidence="3">3.6.1.13</ecNumber>
    </recommendedName>
    <alternativeName>
        <fullName evidence="9">ADP-ribose diphosphatase</fullName>
    </alternativeName>
    <alternativeName>
        <fullName evidence="11">ADP-ribose phosphohydrolase</fullName>
    </alternativeName>
    <alternativeName>
        <fullName evidence="10">Adenosine diphosphoribose pyrophosphatase</fullName>
    </alternativeName>
</protein>
<dbReference type="Proteomes" id="UP001564408">
    <property type="component" value="Unassembled WGS sequence"/>
</dbReference>
<dbReference type="EC" id="3.6.1.13" evidence="3"/>
<accession>A0ABV4BFP3</accession>
<evidence type="ECO:0000313" key="14">
    <source>
        <dbReference type="EMBL" id="MEY6431185.1"/>
    </source>
</evidence>
<dbReference type="PANTHER" id="PTHR11839:SF5">
    <property type="entry name" value="ADP-RIBOSE PYROPHOSPHATASE"/>
    <property type="match status" value="1"/>
</dbReference>
<sequence>MEYELQLIEREPCHHGFLALARYRLRHELFGGGLSQVLARERIEPLEAAAILLYDPAAEQVVMVEQFRIGALEAQAGAWLTEPVGGMIGPGESPVDVARREADEEAGCQVTRVEPICRFYVSPGVSAERVHLFCGCCAAPADGGVHGLAHEGEDIRVVVLDFAEAFRRVSDGRIQTTTGIIAVQWLALHHQRLRRVWLGR</sequence>
<evidence type="ECO:0000256" key="12">
    <source>
        <dbReference type="ARBA" id="ARBA00049546"/>
    </source>
</evidence>
<dbReference type="InterPro" id="IPR000086">
    <property type="entry name" value="NUDIX_hydrolase_dom"/>
</dbReference>
<comment type="catalytic activity">
    <reaction evidence="12">
        <text>ADP-D-ribose + H2O = D-ribose 5-phosphate + AMP + 2 H(+)</text>
        <dbReference type="Rhea" id="RHEA:10412"/>
        <dbReference type="ChEBI" id="CHEBI:15377"/>
        <dbReference type="ChEBI" id="CHEBI:15378"/>
        <dbReference type="ChEBI" id="CHEBI:57967"/>
        <dbReference type="ChEBI" id="CHEBI:78346"/>
        <dbReference type="ChEBI" id="CHEBI:456215"/>
        <dbReference type="EC" id="3.6.1.13"/>
    </reaction>
</comment>
<proteinExistence type="inferred from homology"/>
<dbReference type="CDD" id="cd24155">
    <property type="entry name" value="NUDIX_ADPRase"/>
    <property type="match status" value="1"/>
</dbReference>
<evidence type="ECO:0000256" key="7">
    <source>
        <dbReference type="ARBA" id="ARBA00022842"/>
    </source>
</evidence>
<evidence type="ECO:0000256" key="11">
    <source>
        <dbReference type="ARBA" id="ARBA00033056"/>
    </source>
</evidence>
<dbReference type="PANTHER" id="PTHR11839">
    <property type="entry name" value="UDP/ADP-SUGAR PYROPHOSPHATASE"/>
    <property type="match status" value="1"/>
</dbReference>
<keyword evidence="7" id="KW-0460">Magnesium</keyword>
<name>A0ABV4BFP3_9GAMM</name>
<keyword evidence="15" id="KW-1185">Reference proteome</keyword>
<comment type="caution">
    <text evidence="14">The sequence shown here is derived from an EMBL/GenBank/DDBJ whole genome shotgun (WGS) entry which is preliminary data.</text>
</comment>
<gene>
    <name evidence="14" type="ORF">ABC977_02050</name>
</gene>
<evidence type="ECO:0000256" key="6">
    <source>
        <dbReference type="ARBA" id="ARBA00022801"/>
    </source>
</evidence>
<feature type="domain" description="Nudix hydrolase" evidence="13">
    <location>
        <begin position="44"/>
        <end position="187"/>
    </location>
</feature>
<dbReference type="PROSITE" id="PS00893">
    <property type="entry name" value="NUDIX_BOX"/>
    <property type="match status" value="1"/>
</dbReference>
<evidence type="ECO:0000256" key="8">
    <source>
        <dbReference type="ARBA" id="ARBA00025164"/>
    </source>
</evidence>
<keyword evidence="6" id="KW-0378">Hydrolase</keyword>
<dbReference type="InterPro" id="IPR004385">
    <property type="entry name" value="NDP_pyrophosphatase"/>
</dbReference>
<keyword evidence="5" id="KW-0479">Metal-binding</keyword>
<evidence type="ECO:0000256" key="1">
    <source>
        <dbReference type="ARBA" id="ARBA00001946"/>
    </source>
</evidence>
<dbReference type="InterPro" id="IPR020084">
    <property type="entry name" value="NUDIX_hydrolase_CS"/>
</dbReference>
<comment type="cofactor">
    <cofactor evidence="1">
        <name>Mg(2+)</name>
        <dbReference type="ChEBI" id="CHEBI:18420"/>
    </cofactor>
</comment>
<evidence type="ECO:0000256" key="4">
    <source>
        <dbReference type="ARBA" id="ARBA00013297"/>
    </source>
</evidence>
<evidence type="ECO:0000256" key="9">
    <source>
        <dbReference type="ARBA" id="ARBA00030162"/>
    </source>
</evidence>
<evidence type="ECO:0000256" key="3">
    <source>
        <dbReference type="ARBA" id="ARBA00012453"/>
    </source>
</evidence>
<comment type="similarity">
    <text evidence="2">Belongs to the Nudix hydrolase family. NudF subfamily.</text>
</comment>
<dbReference type="Gene3D" id="3.90.79.10">
    <property type="entry name" value="Nucleoside Triphosphate Pyrophosphohydrolase"/>
    <property type="match status" value="1"/>
</dbReference>
<evidence type="ECO:0000256" key="5">
    <source>
        <dbReference type="ARBA" id="ARBA00022723"/>
    </source>
</evidence>
<dbReference type="EMBL" id="JBDKXB010000002">
    <property type="protein sequence ID" value="MEY6431185.1"/>
    <property type="molecule type" value="Genomic_DNA"/>
</dbReference>